<dbReference type="PROSITE" id="PS50088">
    <property type="entry name" value="ANK_REPEAT"/>
    <property type="match status" value="3"/>
</dbReference>
<name>A0AAD5DUD8_9CHLO</name>
<dbReference type="Proteomes" id="UP001205105">
    <property type="component" value="Unassembled WGS sequence"/>
</dbReference>
<dbReference type="PANTHER" id="PTHR24198:SF165">
    <property type="entry name" value="ANKYRIN REPEAT-CONTAINING PROTEIN-RELATED"/>
    <property type="match status" value="1"/>
</dbReference>
<dbReference type="SMART" id="SM00248">
    <property type="entry name" value="ANK"/>
    <property type="match status" value="11"/>
</dbReference>
<dbReference type="InterPro" id="IPR036770">
    <property type="entry name" value="Ankyrin_rpt-contain_sf"/>
</dbReference>
<dbReference type="Gene3D" id="1.25.40.20">
    <property type="entry name" value="Ankyrin repeat-containing domain"/>
    <property type="match status" value="4"/>
</dbReference>
<keyword evidence="5" id="KW-1185">Reference proteome</keyword>
<feature type="repeat" description="ANK" evidence="3">
    <location>
        <begin position="497"/>
        <end position="529"/>
    </location>
</feature>
<evidence type="ECO:0000256" key="2">
    <source>
        <dbReference type="ARBA" id="ARBA00023043"/>
    </source>
</evidence>
<evidence type="ECO:0000313" key="5">
    <source>
        <dbReference type="Proteomes" id="UP001205105"/>
    </source>
</evidence>
<sequence>MASRGEVLPVDGGFKAVFQAGDQQHMVAPLPSAEAAALVLDALEVRRCLSAGLPLDPARLRSDARLPQLARMAGAAALQLSLGAVPGGMWQGIALLELVQQLNSCAAAAYADIGAGYLPSPALLRAAAGQGLLPLVELLLMLLGDPASALEWNGEAGGHAATLSILLAAAPESAAAVDGGGRTPLLLAAAGGNTAAMAVLLEAAPEEASTAAGDGSTPLLAAVEGGHLEAARMLLAAAPVTAEAVDTYRRTALHLAAASNNTAVMQLLLAAAPNTLHNRGQYNRNIAHVAAQAGSLDALQLVVQLAPKLATATDLYGCGPIYEATSRGQLEVVQYLLQQAPELAAAADVFGRVPLHYASRGGHLTLVDLLLAHAPETAHAVTGDGELPLHYACAGGNGLVVSRLLEAAPASIAAVTERGRNVLHVAASHGHAGLVAQLLELTTPATAQAFDSNHKTPLQLAVRAGRSDSPTRQAASTAAVQHLLAAAPAAACVPDNEGYLPLHAAATFAHAGTVRLLLAAAPDTMMARNAGGCIPLKLVASHPNSQAASLLVAACPASTCLSVLIKKPHLAAACTAAFVAAHLPLTDEQWEQLRLAYLNGFRLLSYGPDHTPWESPAQALPAALEHSPAQARQLVRLLSDTEQERLRTFGLCLARLQRHSGIFLPGPLVGKLMALFDA</sequence>
<dbReference type="InterPro" id="IPR002110">
    <property type="entry name" value="Ankyrin_rpt"/>
</dbReference>
<dbReference type="AlphaFoldDB" id="A0AAD5DUD8"/>
<feature type="repeat" description="ANK" evidence="3">
    <location>
        <begin position="350"/>
        <end position="371"/>
    </location>
</feature>
<dbReference type="SUPFAM" id="SSF48403">
    <property type="entry name" value="Ankyrin repeat"/>
    <property type="match status" value="2"/>
</dbReference>
<dbReference type="Pfam" id="PF12796">
    <property type="entry name" value="Ank_2"/>
    <property type="match status" value="2"/>
</dbReference>
<evidence type="ECO:0000256" key="3">
    <source>
        <dbReference type="PROSITE-ProRule" id="PRU00023"/>
    </source>
</evidence>
<dbReference type="EMBL" id="JADXDR010000036">
    <property type="protein sequence ID" value="KAI7843837.1"/>
    <property type="molecule type" value="Genomic_DNA"/>
</dbReference>
<dbReference type="PROSITE" id="PS50297">
    <property type="entry name" value="ANK_REP_REGION"/>
    <property type="match status" value="2"/>
</dbReference>
<comment type="caution">
    <text evidence="4">The sequence shown here is derived from an EMBL/GenBank/DDBJ whole genome shotgun (WGS) entry which is preliminary data.</text>
</comment>
<dbReference type="PANTHER" id="PTHR24198">
    <property type="entry name" value="ANKYRIN REPEAT AND PROTEIN KINASE DOMAIN-CONTAINING PROTEIN"/>
    <property type="match status" value="1"/>
</dbReference>
<evidence type="ECO:0000256" key="1">
    <source>
        <dbReference type="ARBA" id="ARBA00022737"/>
    </source>
</evidence>
<feature type="repeat" description="ANK" evidence="3">
    <location>
        <begin position="214"/>
        <end position="235"/>
    </location>
</feature>
<gene>
    <name evidence="4" type="ORF">COHA_002735</name>
</gene>
<reference evidence="4" key="1">
    <citation type="submission" date="2020-11" db="EMBL/GenBank/DDBJ databases">
        <title>Chlorella ohadii genome sequencing and assembly.</title>
        <authorList>
            <person name="Murik O."/>
            <person name="Treves H."/>
            <person name="Kedem I."/>
            <person name="Shotland Y."/>
            <person name="Kaplan A."/>
        </authorList>
    </citation>
    <scope>NUCLEOTIDE SEQUENCE</scope>
    <source>
        <strain evidence="4">1</strain>
    </source>
</reference>
<keyword evidence="2 3" id="KW-0040">ANK repeat</keyword>
<proteinExistence type="predicted"/>
<accession>A0AAD5DUD8</accession>
<keyword evidence="1" id="KW-0677">Repeat</keyword>
<protein>
    <submittedName>
        <fullName evidence="4">Uncharacterized protein</fullName>
    </submittedName>
</protein>
<evidence type="ECO:0000313" key="4">
    <source>
        <dbReference type="EMBL" id="KAI7843837.1"/>
    </source>
</evidence>
<organism evidence="4 5">
    <name type="scientific">Chlorella ohadii</name>
    <dbReference type="NCBI Taxonomy" id="2649997"/>
    <lineage>
        <taxon>Eukaryota</taxon>
        <taxon>Viridiplantae</taxon>
        <taxon>Chlorophyta</taxon>
        <taxon>core chlorophytes</taxon>
        <taxon>Trebouxiophyceae</taxon>
        <taxon>Chlorellales</taxon>
        <taxon>Chlorellaceae</taxon>
        <taxon>Chlorella clade</taxon>
        <taxon>Chlorella</taxon>
    </lineage>
</organism>